<dbReference type="Proteomes" id="UP000253606">
    <property type="component" value="Chromosome"/>
</dbReference>
<reference evidence="2 3" key="1">
    <citation type="journal article" date="2018" name="Front. Microbiol.">
        <title>Hydrolytic Capabilities as a Key to Environmental Success: Chitinolytic and Cellulolytic Acidobacteria From Acidic Sub-arctic Soils and Boreal Peatlands.</title>
        <authorList>
            <person name="Belova S.E."/>
            <person name="Ravin N.V."/>
            <person name="Pankratov T.A."/>
            <person name="Rakitin A.L."/>
            <person name="Ivanova A.A."/>
            <person name="Beletsky A.V."/>
            <person name="Mardanov A.V."/>
            <person name="Sinninghe Damste J.S."/>
            <person name="Dedysh S.N."/>
        </authorList>
    </citation>
    <scope>NUCLEOTIDE SEQUENCE [LARGE SCALE GENOMIC DNA]</scope>
    <source>
        <strain evidence="2 3">SBC82</strain>
    </source>
</reference>
<evidence type="ECO:0000313" key="3">
    <source>
        <dbReference type="Proteomes" id="UP000253606"/>
    </source>
</evidence>
<protein>
    <submittedName>
        <fullName evidence="2">Uncharacterized protein</fullName>
    </submittedName>
</protein>
<name>A0A2Z5G078_9BACT</name>
<organism evidence="2 3">
    <name type="scientific">Acidisarcina polymorpha</name>
    <dbReference type="NCBI Taxonomy" id="2211140"/>
    <lineage>
        <taxon>Bacteria</taxon>
        <taxon>Pseudomonadati</taxon>
        <taxon>Acidobacteriota</taxon>
        <taxon>Terriglobia</taxon>
        <taxon>Terriglobales</taxon>
        <taxon>Acidobacteriaceae</taxon>
        <taxon>Acidisarcina</taxon>
    </lineage>
</organism>
<gene>
    <name evidence="2" type="ORF">ACPOL_3233</name>
</gene>
<dbReference type="OrthoDB" id="126169at2"/>
<dbReference type="KEGG" id="abas:ACPOL_3233"/>
<evidence type="ECO:0000313" key="2">
    <source>
        <dbReference type="EMBL" id="AXC12528.1"/>
    </source>
</evidence>
<accession>A0A2Z5G078</accession>
<dbReference type="EMBL" id="CP030840">
    <property type="protein sequence ID" value="AXC12528.1"/>
    <property type="molecule type" value="Genomic_DNA"/>
</dbReference>
<sequence length="79" mass="8475">MQTNRIIAELDAEIARLQEIKSVLSGTTPTAAKRKPGRPRLVAAPAAKTRQLSTEARARIAAAQKARWAKARKAAKATA</sequence>
<dbReference type="RefSeq" id="WP_114207717.1">
    <property type="nucleotide sequence ID" value="NZ_CP030840.1"/>
</dbReference>
<proteinExistence type="predicted"/>
<feature type="region of interest" description="Disordered" evidence="1">
    <location>
        <begin position="27"/>
        <end position="49"/>
    </location>
</feature>
<evidence type="ECO:0000256" key="1">
    <source>
        <dbReference type="SAM" id="MobiDB-lite"/>
    </source>
</evidence>
<keyword evidence="3" id="KW-1185">Reference proteome</keyword>
<dbReference type="AlphaFoldDB" id="A0A2Z5G078"/>